<comment type="caution">
    <text evidence="1">The sequence shown here is derived from an EMBL/GenBank/DDBJ whole genome shotgun (WGS) entry which is preliminary data.</text>
</comment>
<protein>
    <recommendedName>
        <fullName evidence="3">Lipoprotein</fullName>
    </recommendedName>
</protein>
<reference evidence="1 2" key="1">
    <citation type="journal article" date="1992" name="Lakartidningen">
        <title>[Penicillin V and not amoxicillin is the first choice preparation in acute otitis].</title>
        <authorList>
            <person name="Kamme C."/>
            <person name="Lundgren K."/>
            <person name="Prellner K."/>
        </authorList>
    </citation>
    <scope>NUCLEOTIDE SEQUENCE [LARGE SCALE GENOMIC DNA]</scope>
    <source>
        <strain evidence="1 2">PC4580III</strain>
    </source>
</reference>
<evidence type="ECO:0000313" key="1">
    <source>
        <dbReference type="EMBL" id="TXJ36218.1"/>
    </source>
</evidence>
<evidence type="ECO:0000313" key="2">
    <source>
        <dbReference type="Proteomes" id="UP000322814"/>
    </source>
</evidence>
<dbReference type="PROSITE" id="PS51257">
    <property type="entry name" value="PROKAR_LIPOPROTEIN"/>
    <property type="match status" value="1"/>
</dbReference>
<name>A0A5C8EFG3_9SPIR</name>
<proteinExistence type="predicted"/>
<accession>A0A5C8EFG3</accession>
<evidence type="ECO:0008006" key="3">
    <source>
        <dbReference type="Google" id="ProtNLM"/>
    </source>
</evidence>
<organism evidence="1 2">
    <name type="scientific">Brachyspira aalborgi</name>
    <dbReference type="NCBI Taxonomy" id="29522"/>
    <lineage>
        <taxon>Bacteria</taxon>
        <taxon>Pseudomonadati</taxon>
        <taxon>Spirochaetota</taxon>
        <taxon>Spirochaetia</taxon>
        <taxon>Brachyspirales</taxon>
        <taxon>Brachyspiraceae</taxon>
        <taxon>Brachyspira</taxon>
    </lineage>
</organism>
<dbReference type="EMBL" id="SAYB01000006">
    <property type="protein sequence ID" value="TXJ36218.1"/>
    <property type="molecule type" value="Genomic_DNA"/>
</dbReference>
<sequence length="230" mass="27395">MKNIILIIFVMIAFIACESKEEKEFLRLVINSKPYDKSQYGGFAGDVWLDNRFDGYYFDDKGNIRYQSGVAFVFDKIETFEDSYKKAIYKSMRDRDKGAKYEVRIFRDRNNITKITIIDYIEGEREGEGMGPYILATISEMKEESQSTKNNNNKIRDLSKIKLVDFRVCSDRDVEKFIKSLDSLNKNEKDELAYMLFTYSSLISEREHMNRDRFMDYYREVKNKQTYKFD</sequence>
<gene>
    <name evidence="1" type="ORF">EPJ78_09550</name>
</gene>
<dbReference type="Proteomes" id="UP000322814">
    <property type="component" value="Unassembled WGS sequence"/>
</dbReference>
<dbReference type="RefSeq" id="WP_147771345.1">
    <property type="nucleotide sequence ID" value="NZ_SAYB01000006.1"/>
</dbReference>
<dbReference type="AlphaFoldDB" id="A0A5C8EFG3"/>